<dbReference type="GO" id="GO:0000981">
    <property type="term" value="F:DNA-binding transcription factor activity, RNA polymerase II-specific"/>
    <property type="evidence" value="ECO:0007669"/>
    <property type="project" value="InterPro"/>
</dbReference>
<dbReference type="Proteomes" id="UP000001640">
    <property type="component" value="Chromosome 3"/>
</dbReference>
<dbReference type="KEGG" id="ncs:NCAS_0C04280"/>
<evidence type="ECO:0000256" key="1">
    <source>
        <dbReference type="SAM" id="MobiDB-lite"/>
    </source>
</evidence>
<feature type="region of interest" description="Disordered" evidence="1">
    <location>
        <begin position="17"/>
        <end position="58"/>
    </location>
</feature>
<dbReference type="InterPro" id="IPR036864">
    <property type="entry name" value="Zn2-C6_fun-type_DNA-bd_sf"/>
</dbReference>
<dbReference type="CDD" id="cd00067">
    <property type="entry name" value="GAL4"/>
    <property type="match status" value="1"/>
</dbReference>
<dbReference type="InterPro" id="IPR001138">
    <property type="entry name" value="Zn2Cys6_DnaBD"/>
</dbReference>
<dbReference type="GO" id="GO:0008270">
    <property type="term" value="F:zinc ion binding"/>
    <property type="evidence" value="ECO:0007669"/>
    <property type="project" value="InterPro"/>
</dbReference>
<dbReference type="RefSeq" id="XP_003675782.1">
    <property type="nucleotide sequence ID" value="XM_003675734.1"/>
</dbReference>
<dbReference type="SUPFAM" id="SSF57701">
    <property type="entry name" value="Zn2/Cys6 DNA-binding domain"/>
    <property type="match status" value="1"/>
</dbReference>
<proteinExistence type="predicted"/>
<dbReference type="AlphaFoldDB" id="G0VD56"/>
<evidence type="ECO:0008006" key="4">
    <source>
        <dbReference type="Google" id="ProtNLM"/>
    </source>
</evidence>
<organism evidence="2 3">
    <name type="scientific">Naumovozyma castellii</name>
    <name type="common">Yeast</name>
    <name type="synonym">Saccharomyces castellii</name>
    <dbReference type="NCBI Taxonomy" id="27288"/>
    <lineage>
        <taxon>Eukaryota</taxon>
        <taxon>Fungi</taxon>
        <taxon>Dikarya</taxon>
        <taxon>Ascomycota</taxon>
        <taxon>Saccharomycotina</taxon>
        <taxon>Saccharomycetes</taxon>
        <taxon>Saccharomycetales</taxon>
        <taxon>Saccharomycetaceae</taxon>
        <taxon>Naumovozyma</taxon>
    </lineage>
</organism>
<protein>
    <recommendedName>
        <fullName evidence="4">Zn(2)-C6 fungal-type domain-containing protein</fullName>
    </recommendedName>
</protein>
<reference key="2">
    <citation type="submission" date="2011-08" db="EMBL/GenBank/DDBJ databases">
        <title>Genome sequence of Naumovozyma castellii.</title>
        <authorList>
            <person name="Gordon J.L."/>
            <person name="Armisen D."/>
            <person name="Proux-Wera E."/>
            <person name="OhEigeartaigh S.S."/>
            <person name="Byrne K.P."/>
            <person name="Wolfe K.H."/>
        </authorList>
    </citation>
    <scope>NUCLEOTIDE SEQUENCE</scope>
    <source>
        <strain>Type strain:CBS 4309</strain>
    </source>
</reference>
<evidence type="ECO:0000313" key="2">
    <source>
        <dbReference type="EMBL" id="CCC69418.1"/>
    </source>
</evidence>
<feature type="compositionally biased region" description="Low complexity" evidence="1">
    <location>
        <begin position="198"/>
        <end position="217"/>
    </location>
</feature>
<keyword evidence="3" id="KW-1185">Reference proteome</keyword>
<feature type="compositionally biased region" description="Low complexity" evidence="1">
    <location>
        <begin position="17"/>
        <end position="44"/>
    </location>
</feature>
<dbReference type="GeneID" id="96902999"/>
<sequence>MPASITVINKDQKLPPLLLPTLSLSPSSSSTTSSNSSANSATTPPTVPSHRSTSALNDTKGVTEKFFLIDPSSRKRKMMDQQPLLEKSKMVQRNTLENLAFLATKRPKLSMDNYSHSQPLLNLNSNFIPNPNPNFNGIANITPPPNEILTNTSSTNNTNNNIQNSYSSSSSASYTLQQQQQQQQPPTALGRPKGSLGSMQLPPMSVPQQQQQPSTTPNAKRQRIGPSCDKCRLKKIKCNAKVEIILQDDRIIPLISEKLHYCLMKNDVLNNLPLLVNQLNVPQDVINLLQINNQLRLIKHIDKLILFQPCNSCIKRKAAASTQNYSTTDNGATKNPTLPSFDDTLFCTFSKGFTRADINIFGKISMRLKGRAIKDMTYSDYRRAGF</sequence>
<name>G0VD56_NAUCA</name>
<feature type="region of interest" description="Disordered" evidence="1">
    <location>
        <begin position="136"/>
        <end position="225"/>
    </location>
</feature>
<reference evidence="2 3" key="1">
    <citation type="journal article" date="2011" name="Proc. Natl. Acad. Sci. U.S.A.">
        <title>Evolutionary erosion of yeast sex chromosomes by mating-type switching accidents.</title>
        <authorList>
            <person name="Gordon J.L."/>
            <person name="Armisen D."/>
            <person name="Proux-Wera E."/>
            <person name="Oheigeartaigh S.S."/>
            <person name="Byrne K.P."/>
            <person name="Wolfe K.H."/>
        </authorList>
    </citation>
    <scope>NUCLEOTIDE SEQUENCE [LARGE SCALE GENOMIC DNA]</scope>
    <source>
        <strain evidence="3">ATCC 76901 / BCRC 22586 / CBS 4309 / NBRC 1992 / NRRL Y-12630</strain>
    </source>
</reference>
<dbReference type="HOGENOM" id="CLU_051216_0_0_1"/>
<accession>G0VD56</accession>
<dbReference type="InParanoid" id="G0VD56"/>
<dbReference type="OrthoDB" id="4036575at2759"/>
<dbReference type="eggNOG" id="ENOG502S235">
    <property type="taxonomic scope" value="Eukaryota"/>
</dbReference>
<evidence type="ECO:0000313" key="3">
    <source>
        <dbReference type="Proteomes" id="UP000001640"/>
    </source>
</evidence>
<feature type="compositionally biased region" description="Low complexity" evidence="1">
    <location>
        <begin position="148"/>
        <end position="188"/>
    </location>
</feature>
<dbReference type="Gene3D" id="4.10.240.10">
    <property type="entry name" value="Zn(2)-C6 fungal-type DNA-binding domain"/>
    <property type="match status" value="1"/>
</dbReference>
<gene>
    <name evidence="2" type="primary">NCAS0C04280</name>
    <name evidence="2" type="ordered locus">NCAS_0C04280</name>
</gene>
<dbReference type="EMBL" id="HE576754">
    <property type="protein sequence ID" value="CCC69418.1"/>
    <property type="molecule type" value="Genomic_DNA"/>
</dbReference>
<dbReference type="OMA" id="EDYHEAG"/>